<comment type="caution">
    <text evidence="1">The sequence shown here is derived from an EMBL/GenBank/DDBJ whole genome shotgun (WGS) entry which is preliminary data.</text>
</comment>
<dbReference type="PANTHER" id="PTHR47018">
    <property type="entry name" value="CXC DOMAIN-CONTAINING PROTEIN-RELATED"/>
    <property type="match status" value="1"/>
</dbReference>
<sequence>MLKNRASWHKSCKDKISNEKVERLRKRKIEDSTEFISEKYIRASLLKSTVSNCIFCNEPAGLDGLHRASTFELDFNVRNYAIELQDTQLLAKLSVGDMVAIEAQYHKKCLSALYRRGQ</sequence>
<name>A0A9D4FK41_DREPO</name>
<keyword evidence="2" id="KW-1185">Reference proteome</keyword>
<dbReference type="EMBL" id="JAIWYP010000007">
    <property type="protein sequence ID" value="KAH3800333.1"/>
    <property type="molecule type" value="Genomic_DNA"/>
</dbReference>
<reference evidence="1" key="1">
    <citation type="journal article" date="2019" name="bioRxiv">
        <title>The Genome of the Zebra Mussel, Dreissena polymorpha: A Resource for Invasive Species Research.</title>
        <authorList>
            <person name="McCartney M.A."/>
            <person name="Auch B."/>
            <person name="Kono T."/>
            <person name="Mallez S."/>
            <person name="Zhang Y."/>
            <person name="Obille A."/>
            <person name="Becker A."/>
            <person name="Abrahante J.E."/>
            <person name="Garbe J."/>
            <person name="Badalamenti J.P."/>
            <person name="Herman A."/>
            <person name="Mangelson H."/>
            <person name="Liachko I."/>
            <person name="Sullivan S."/>
            <person name="Sone E.D."/>
            <person name="Koren S."/>
            <person name="Silverstein K.A.T."/>
            <person name="Beckman K.B."/>
            <person name="Gohl D.M."/>
        </authorList>
    </citation>
    <scope>NUCLEOTIDE SEQUENCE</scope>
    <source>
        <strain evidence="1">Duluth1</strain>
        <tissue evidence="1">Whole animal</tissue>
    </source>
</reference>
<reference evidence="1" key="2">
    <citation type="submission" date="2020-11" db="EMBL/GenBank/DDBJ databases">
        <authorList>
            <person name="McCartney M.A."/>
            <person name="Auch B."/>
            <person name="Kono T."/>
            <person name="Mallez S."/>
            <person name="Becker A."/>
            <person name="Gohl D.M."/>
            <person name="Silverstein K.A.T."/>
            <person name="Koren S."/>
            <person name="Bechman K.B."/>
            <person name="Herman A."/>
            <person name="Abrahante J.E."/>
            <person name="Garbe J."/>
        </authorList>
    </citation>
    <scope>NUCLEOTIDE SEQUENCE</scope>
    <source>
        <strain evidence="1">Duluth1</strain>
        <tissue evidence="1">Whole animal</tissue>
    </source>
</reference>
<evidence type="ECO:0000313" key="2">
    <source>
        <dbReference type="Proteomes" id="UP000828390"/>
    </source>
</evidence>
<organism evidence="1 2">
    <name type="scientific">Dreissena polymorpha</name>
    <name type="common">Zebra mussel</name>
    <name type="synonym">Mytilus polymorpha</name>
    <dbReference type="NCBI Taxonomy" id="45954"/>
    <lineage>
        <taxon>Eukaryota</taxon>
        <taxon>Metazoa</taxon>
        <taxon>Spiralia</taxon>
        <taxon>Lophotrochozoa</taxon>
        <taxon>Mollusca</taxon>
        <taxon>Bivalvia</taxon>
        <taxon>Autobranchia</taxon>
        <taxon>Heteroconchia</taxon>
        <taxon>Euheterodonta</taxon>
        <taxon>Imparidentia</taxon>
        <taxon>Neoheterodontei</taxon>
        <taxon>Myida</taxon>
        <taxon>Dreissenoidea</taxon>
        <taxon>Dreissenidae</taxon>
        <taxon>Dreissena</taxon>
    </lineage>
</organism>
<accession>A0A9D4FK41</accession>
<dbReference type="Proteomes" id="UP000828390">
    <property type="component" value="Unassembled WGS sequence"/>
</dbReference>
<protein>
    <submittedName>
        <fullName evidence="1">Uncharacterized protein</fullName>
    </submittedName>
</protein>
<dbReference type="AlphaFoldDB" id="A0A9D4FK41"/>
<evidence type="ECO:0000313" key="1">
    <source>
        <dbReference type="EMBL" id="KAH3800333.1"/>
    </source>
</evidence>
<proteinExistence type="predicted"/>
<gene>
    <name evidence="1" type="ORF">DPMN_153966</name>
</gene>